<proteinExistence type="predicted"/>
<sequence length="89" mass="10130">MNAEEEPEIIMSYLCADVEVDGHLLTVDIYKSDVDPGWILEVINEFGTSTVFDDPFLADGLAWQQFEKTVTEEGLAAFLTKKEKRQLFQ</sequence>
<dbReference type="RefSeq" id="WP_284376475.1">
    <property type="nucleotide sequence ID" value="NZ_BSNL01000010.1"/>
</dbReference>
<organism evidence="1 2">
    <name type="scientific">Sulfitobacter pacificus</name>
    <dbReference type="NCBI Taxonomy" id="1499314"/>
    <lineage>
        <taxon>Bacteria</taxon>
        <taxon>Pseudomonadati</taxon>
        <taxon>Pseudomonadota</taxon>
        <taxon>Alphaproteobacteria</taxon>
        <taxon>Rhodobacterales</taxon>
        <taxon>Roseobacteraceae</taxon>
        <taxon>Sulfitobacter</taxon>
    </lineage>
</organism>
<evidence type="ECO:0000313" key="2">
    <source>
        <dbReference type="Proteomes" id="UP001161388"/>
    </source>
</evidence>
<reference evidence="1" key="2">
    <citation type="submission" date="2023-01" db="EMBL/GenBank/DDBJ databases">
        <title>Draft genome sequence of Sulfitobacter pacificus strain NBRC 109915.</title>
        <authorList>
            <person name="Sun Q."/>
            <person name="Mori K."/>
        </authorList>
    </citation>
    <scope>NUCLEOTIDE SEQUENCE</scope>
    <source>
        <strain evidence="1">NBRC 109915</strain>
    </source>
</reference>
<evidence type="ECO:0000313" key="1">
    <source>
        <dbReference type="EMBL" id="GLQ29209.1"/>
    </source>
</evidence>
<name>A0ABQ5VQ68_9RHOB</name>
<reference evidence="1" key="1">
    <citation type="journal article" date="2014" name="Int. J. Syst. Evol. Microbiol.">
        <title>Complete genome of a new Firmicutes species belonging to the dominant human colonic microbiota ('Ruminococcus bicirculans') reveals two chromosomes and a selective capacity to utilize plant glucans.</title>
        <authorList>
            <consortium name="NISC Comparative Sequencing Program"/>
            <person name="Wegmann U."/>
            <person name="Louis P."/>
            <person name="Goesmann A."/>
            <person name="Henrissat B."/>
            <person name="Duncan S.H."/>
            <person name="Flint H.J."/>
        </authorList>
    </citation>
    <scope>NUCLEOTIDE SEQUENCE</scope>
    <source>
        <strain evidence="1">NBRC 109915</strain>
    </source>
</reference>
<dbReference type="EMBL" id="BSNL01000010">
    <property type="protein sequence ID" value="GLQ29209.1"/>
    <property type="molecule type" value="Genomic_DNA"/>
</dbReference>
<accession>A0ABQ5VQ68</accession>
<dbReference type="Proteomes" id="UP001161388">
    <property type="component" value="Unassembled WGS sequence"/>
</dbReference>
<keyword evidence="2" id="KW-1185">Reference proteome</keyword>
<comment type="caution">
    <text evidence="1">The sequence shown here is derived from an EMBL/GenBank/DDBJ whole genome shotgun (WGS) entry which is preliminary data.</text>
</comment>
<gene>
    <name evidence="1" type="ORF">GCM10007927_40120</name>
</gene>
<protein>
    <submittedName>
        <fullName evidence="1">Uncharacterized protein</fullName>
    </submittedName>
</protein>